<evidence type="ECO:0000256" key="3">
    <source>
        <dbReference type="ARBA" id="ARBA00023163"/>
    </source>
</evidence>
<dbReference type="InterPro" id="IPR036388">
    <property type="entry name" value="WH-like_DNA-bd_sf"/>
</dbReference>
<dbReference type="PANTHER" id="PTHR38445:SF9">
    <property type="entry name" value="HTH-TYPE TRANSCRIPTIONAL REPRESSOR YTRA"/>
    <property type="match status" value="1"/>
</dbReference>
<keyword evidence="6" id="KW-1185">Reference proteome</keyword>
<dbReference type="AlphaFoldDB" id="A0A246BJK0"/>
<keyword evidence="1" id="KW-0805">Transcription regulation</keyword>
<dbReference type="Pfam" id="PF00392">
    <property type="entry name" value="GntR"/>
    <property type="match status" value="1"/>
</dbReference>
<dbReference type="SUPFAM" id="SSF46785">
    <property type="entry name" value="Winged helix' DNA-binding domain"/>
    <property type="match status" value="1"/>
</dbReference>
<dbReference type="PANTHER" id="PTHR38445">
    <property type="entry name" value="HTH-TYPE TRANSCRIPTIONAL REPRESSOR YTRA"/>
    <property type="match status" value="1"/>
</dbReference>
<protein>
    <recommendedName>
        <fullName evidence="4">HTH gntR-type domain-containing protein</fullName>
    </recommendedName>
</protein>
<keyword evidence="2" id="KW-0238">DNA-binding</keyword>
<feature type="domain" description="HTH gntR-type" evidence="4">
    <location>
        <begin position="25"/>
        <end position="93"/>
    </location>
</feature>
<name>A0A246BJK0_9DEIO</name>
<reference evidence="5 6" key="1">
    <citation type="submission" date="2017-05" db="EMBL/GenBank/DDBJ databases">
        <title>De novo genome assembly of Deniococcus indicus strain DR1.</title>
        <authorList>
            <person name="Chauhan D."/>
            <person name="Yennamalli R.M."/>
            <person name="Priyadarshini R."/>
        </authorList>
    </citation>
    <scope>NUCLEOTIDE SEQUENCE [LARGE SCALE GENOMIC DNA]</scope>
    <source>
        <strain evidence="5 6">DR1</strain>
    </source>
</reference>
<organism evidence="5 6">
    <name type="scientific">Deinococcus indicus</name>
    <dbReference type="NCBI Taxonomy" id="223556"/>
    <lineage>
        <taxon>Bacteria</taxon>
        <taxon>Thermotogati</taxon>
        <taxon>Deinococcota</taxon>
        <taxon>Deinococci</taxon>
        <taxon>Deinococcales</taxon>
        <taxon>Deinococcaceae</taxon>
        <taxon>Deinococcus</taxon>
    </lineage>
</organism>
<accession>A0A246BJK0</accession>
<dbReference type="Gene3D" id="1.10.10.10">
    <property type="entry name" value="Winged helix-like DNA-binding domain superfamily/Winged helix DNA-binding domain"/>
    <property type="match status" value="1"/>
</dbReference>
<dbReference type="SMART" id="SM00345">
    <property type="entry name" value="HTH_GNTR"/>
    <property type="match status" value="1"/>
</dbReference>
<keyword evidence="3" id="KW-0804">Transcription</keyword>
<gene>
    <name evidence="5" type="ORF">CBQ26_12025</name>
</gene>
<dbReference type="GO" id="GO:0003700">
    <property type="term" value="F:DNA-binding transcription factor activity"/>
    <property type="evidence" value="ECO:0007669"/>
    <property type="project" value="InterPro"/>
</dbReference>
<dbReference type="RefSeq" id="WP_088248878.1">
    <property type="nucleotide sequence ID" value="NZ_NHMK01000016.1"/>
</dbReference>
<comment type="caution">
    <text evidence="5">The sequence shown here is derived from an EMBL/GenBank/DDBJ whole genome shotgun (WGS) entry which is preliminary data.</text>
</comment>
<dbReference type="Proteomes" id="UP000197208">
    <property type="component" value="Unassembled WGS sequence"/>
</dbReference>
<evidence type="ECO:0000256" key="1">
    <source>
        <dbReference type="ARBA" id="ARBA00023015"/>
    </source>
</evidence>
<dbReference type="EMBL" id="NHMK01000016">
    <property type="protein sequence ID" value="OWL95481.1"/>
    <property type="molecule type" value="Genomic_DNA"/>
</dbReference>
<dbReference type="OrthoDB" id="9808770at2"/>
<proteinExistence type="predicted"/>
<evidence type="ECO:0000259" key="4">
    <source>
        <dbReference type="PROSITE" id="PS50949"/>
    </source>
</evidence>
<dbReference type="GO" id="GO:0003677">
    <property type="term" value="F:DNA binding"/>
    <property type="evidence" value="ECO:0007669"/>
    <property type="project" value="UniProtKB-KW"/>
</dbReference>
<evidence type="ECO:0000313" key="6">
    <source>
        <dbReference type="Proteomes" id="UP000197208"/>
    </source>
</evidence>
<evidence type="ECO:0000313" key="5">
    <source>
        <dbReference type="EMBL" id="OWL95481.1"/>
    </source>
</evidence>
<dbReference type="PROSITE" id="PS50949">
    <property type="entry name" value="HTH_GNTR"/>
    <property type="match status" value="1"/>
</dbReference>
<dbReference type="InterPro" id="IPR000524">
    <property type="entry name" value="Tscrpt_reg_HTH_GntR"/>
</dbReference>
<dbReference type="InterPro" id="IPR036390">
    <property type="entry name" value="WH_DNA-bd_sf"/>
</dbReference>
<sequence length="138" mass="14840">MRQEDERQTGLLTWLAAAIDPHSGIPVSVQLQQAFERAIDRGVLRPGDTLPTIRTLAAHLRLAPNTVSKAYASLQRSGRTENRAGAGTSVLGRGALTDDLTELRTLLGALRLSGVSAAEAHAVVDDVWHEPATSRRVQ</sequence>
<evidence type="ECO:0000256" key="2">
    <source>
        <dbReference type="ARBA" id="ARBA00023125"/>
    </source>
</evidence>